<proteinExistence type="predicted"/>
<organism evidence="3 4">
    <name type="scientific">Novosphingobium chloroacetimidivorans</name>
    <dbReference type="NCBI Taxonomy" id="1428314"/>
    <lineage>
        <taxon>Bacteria</taxon>
        <taxon>Pseudomonadati</taxon>
        <taxon>Pseudomonadota</taxon>
        <taxon>Alphaproteobacteria</taxon>
        <taxon>Sphingomonadales</taxon>
        <taxon>Sphingomonadaceae</taxon>
        <taxon>Novosphingobium</taxon>
    </lineage>
</organism>
<evidence type="ECO:0000259" key="2">
    <source>
        <dbReference type="Pfam" id="PF01757"/>
    </source>
</evidence>
<sequence length="376" mass="41589">MGLLRVLLAIAVLVSHTGMRWRLLLVDGPVAVQIFYIVSGFYMGLVLNERYDRPALNRVFYVNRLARIYPVYLVFLALYVVAFAAAQLASGNSPLSPYLQDSVSLTAKLLFGLLNLTVVGQDIAFYLAPSQGHLVFSTTPFAQGGHEVFRFMAIPMAWSLALELYFYALAPFIARRPVRQIATIMGLSLVARIAAALLGISADPFSYRFFPFELALFLAGVLGYKVWAAKPELWRTQEARILALAAVAAIVFYPVLLGSWSELAFFTPARVGTLTLAACALPAIHEWSRTRGWDRRIAELSFPLYLGHLLIIGLVPRTGMFAAHPALYAMVIIAISLLVAWLVVRFVERGIEAWRRQLAARAGASDSEQVPRAQLA</sequence>
<gene>
    <name evidence="3" type="ORF">HNO88_001749</name>
</gene>
<dbReference type="EMBL" id="JACHLR010000006">
    <property type="protein sequence ID" value="MBB4858426.1"/>
    <property type="molecule type" value="Genomic_DNA"/>
</dbReference>
<keyword evidence="4" id="KW-1185">Reference proteome</keyword>
<dbReference type="PANTHER" id="PTHR23028">
    <property type="entry name" value="ACETYLTRANSFERASE"/>
    <property type="match status" value="1"/>
</dbReference>
<feature type="transmembrane region" description="Helical" evidence="1">
    <location>
        <begin position="148"/>
        <end position="169"/>
    </location>
</feature>
<feature type="transmembrane region" description="Helical" evidence="1">
    <location>
        <begin position="297"/>
        <end position="315"/>
    </location>
</feature>
<dbReference type="RefSeq" id="WP_184244100.1">
    <property type="nucleotide sequence ID" value="NZ_JACHLR010000006.1"/>
</dbReference>
<dbReference type="Pfam" id="PF01757">
    <property type="entry name" value="Acyl_transf_3"/>
    <property type="match status" value="1"/>
</dbReference>
<dbReference type="GO" id="GO:0000271">
    <property type="term" value="P:polysaccharide biosynthetic process"/>
    <property type="evidence" value="ECO:0007669"/>
    <property type="project" value="TreeGrafter"/>
</dbReference>
<keyword evidence="1" id="KW-0812">Transmembrane</keyword>
<accession>A0A7W7NVL9</accession>
<feature type="transmembrane region" description="Helical" evidence="1">
    <location>
        <begin position="181"/>
        <end position="202"/>
    </location>
</feature>
<feature type="transmembrane region" description="Helical" evidence="1">
    <location>
        <begin position="327"/>
        <end position="347"/>
    </location>
</feature>
<feature type="transmembrane region" description="Helical" evidence="1">
    <location>
        <begin position="263"/>
        <end position="285"/>
    </location>
</feature>
<dbReference type="PANTHER" id="PTHR23028:SF131">
    <property type="entry name" value="BLR2367 PROTEIN"/>
    <property type="match status" value="1"/>
</dbReference>
<feature type="transmembrane region" description="Helical" evidence="1">
    <location>
        <begin position="30"/>
        <end position="48"/>
    </location>
</feature>
<dbReference type="GO" id="GO:0016020">
    <property type="term" value="C:membrane"/>
    <property type="evidence" value="ECO:0007669"/>
    <property type="project" value="TreeGrafter"/>
</dbReference>
<dbReference type="AlphaFoldDB" id="A0A7W7NVL9"/>
<feature type="transmembrane region" description="Helical" evidence="1">
    <location>
        <begin position="239"/>
        <end position="257"/>
    </location>
</feature>
<evidence type="ECO:0000313" key="4">
    <source>
        <dbReference type="Proteomes" id="UP000555448"/>
    </source>
</evidence>
<name>A0A7W7NVL9_9SPHN</name>
<reference evidence="3 4" key="1">
    <citation type="submission" date="2020-08" db="EMBL/GenBank/DDBJ databases">
        <title>Functional genomics of gut bacteria from endangered species of beetles.</title>
        <authorList>
            <person name="Carlos-Shanley C."/>
        </authorList>
    </citation>
    <scope>NUCLEOTIDE SEQUENCE [LARGE SCALE GENOMIC DNA]</scope>
    <source>
        <strain evidence="3 4">S00245</strain>
    </source>
</reference>
<dbReference type="InterPro" id="IPR002656">
    <property type="entry name" value="Acyl_transf_3_dom"/>
</dbReference>
<keyword evidence="1" id="KW-0472">Membrane</keyword>
<evidence type="ECO:0000313" key="3">
    <source>
        <dbReference type="EMBL" id="MBB4858426.1"/>
    </source>
</evidence>
<keyword evidence="1" id="KW-1133">Transmembrane helix</keyword>
<evidence type="ECO:0000256" key="1">
    <source>
        <dbReference type="SAM" id="Phobius"/>
    </source>
</evidence>
<dbReference type="GO" id="GO:0016747">
    <property type="term" value="F:acyltransferase activity, transferring groups other than amino-acyl groups"/>
    <property type="evidence" value="ECO:0007669"/>
    <property type="project" value="InterPro"/>
</dbReference>
<dbReference type="InterPro" id="IPR050879">
    <property type="entry name" value="Acyltransferase_3"/>
</dbReference>
<feature type="transmembrane region" description="Helical" evidence="1">
    <location>
        <begin position="208"/>
        <end position="227"/>
    </location>
</feature>
<comment type="caution">
    <text evidence="3">The sequence shown here is derived from an EMBL/GenBank/DDBJ whole genome shotgun (WGS) entry which is preliminary data.</text>
</comment>
<feature type="transmembrane region" description="Helical" evidence="1">
    <location>
        <begin position="69"/>
        <end position="89"/>
    </location>
</feature>
<dbReference type="Proteomes" id="UP000555448">
    <property type="component" value="Unassembled WGS sequence"/>
</dbReference>
<protein>
    <submittedName>
        <fullName evidence="3">Peptidoglycan/LPS O-acetylase OafA/YrhL</fullName>
    </submittedName>
</protein>
<feature type="domain" description="Acyltransferase 3" evidence="2">
    <location>
        <begin position="3"/>
        <end position="344"/>
    </location>
</feature>